<evidence type="ECO:0000256" key="1">
    <source>
        <dbReference type="SAM" id="Phobius"/>
    </source>
</evidence>
<evidence type="ECO:0000313" key="2">
    <source>
        <dbReference type="EMBL" id="ESU25509.1"/>
    </source>
</evidence>
<sequence length="42" mass="5029">MSLGIFLKNSILDKQHIFIDEMHLFFIVLAHVILNYNIHYVK</sequence>
<proteinExistence type="predicted"/>
<dbReference type="Proteomes" id="UP000018234">
    <property type="component" value="Unassembled WGS sequence"/>
</dbReference>
<keyword evidence="1" id="KW-0812">Transmembrane</keyword>
<organism evidence="2 3">
    <name type="scientific">Flavobacterium saliperosum S13</name>
    <dbReference type="NCBI Taxonomy" id="1341155"/>
    <lineage>
        <taxon>Bacteria</taxon>
        <taxon>Pseudomonadati</taxon>
        <taxon>Bacteroidota</taxon>
        <taxon>Flavobacteriia</taxon>
        <taxon>Flavobacteriales</taxon>
        <taxon>Flavobacteriaceae</taxon>
        <taxon>Flavobacterium</taxon>
    </lineage>
</organism>
<keyword evidence="3" id="KW-1185">Reference proteome</keyword>
<accession>A0ABN0QG10</accession>
<keyword evidence="1" id="KW-1133">Transmembrane helix</keyword>
<name>A0ABN0QG10_9FLAO</name>
<gene>
    <name evidence="2" type="ORF">FSS13T_17450</name>
</gene>
<feature type="transmembrane region" description="Helical" evidence="1">
    <location>
        <begin position="21"/>
        <end position="38"/>
    </location>
</feature>
<protein>
    <submittedName>
        <fullName evidence="2">Uncharacterized protein</fullName>
    </submittedName>
</protein>
<evidence type="ECO:0000313" key="3">
    <source>
        <dbReference type="Proteomes" id="UP000018234"/>
    </source>
</evidence>
<keyword evidence="1" id="KW-0472">Membrane</keyword>
<comment type="caution">
    <text evidence="2">The sequence shown here is derived from an EMBL/GenBank/DDBJ whole genome shotgun (WGS) entry which is preliminary data.</text>
</comment>
<dbReference type="EMBL" id="AVFO01000030">
    <property type="protein sequence ID" value="ESU25509.1"/>
    <property type="molecule type" value="Genomic_DNA"/>
</dbReference>
<reference evidence="2 3" key="1">
    <citation type="submission" date="2013-08" db="EMBL/GenBank/DDBJ databases">
        <title>Flavobacterium saliperosum type strain genome sequencing.</title>
        <authorList>
            <person name="Lee K."/>
            <person name="Yi H."/>
            <person name="Park S."/>
            <person name="Chun J."/>
        </authorList>
    </citation>
    <scope>NUCLEOTIDE SEQUENCE [LARGE SCALE GENOMIC DNA]</scope>
    <source>
        <strain evidence="2 3">S13</strain>
    </source>
</reference>